<organism evidence="2 3">
    <name type="scientific">Pyronema omphalodes (strain CBS 100304)</name>
    <name type="common">Pyronema confluens</name>
    <dbReference type="NCBI Taxonomy" id="1076935"/>
    <lineage>
        <taxon>Eukaryota</taxon>
        <taxon>Fungi</taxon>
        <taxon>Dikarya</taxon>
        <taxon>Ascomycota</taxon>
        <taxon>Pezizomycotina</taxon>
        <taxon>Pezizomycetes</taxon>
        <taxon>Pezizales</taxon>
        <taxon>Pyronemataceae</taxon>
        <taxon>Pyronema</taxon>
    </lineage>
</organism>
<dbReference type="Proteomes" id="UP000018144">
    <property type="component" value="Unassembled WGS sequence"/>
</dbReference>
<feature type="compositionally biased region" description="Polar residues" evidence="1">
    <location>
        <begin position="36"/>
        <end position="57"/>
    </location>
</feature>
<feature type="compositionally biased region" description="Low complexity" evidence="1">
    <location>
        <begin position="349"/>
        <end position="364"/>
    </location>
</feature>
<evidence type="ECO:0000256" key="1">
    <source>
        <dbReference type="SAM" id="MobiDB-lite"/>
    </source>
</evidence>
<feature type="compositionally biased region" description="Low complexity" evidence="1">
    <location>
        <begin position="663"/>
        <end position="675"/>
    </location>
</feature>
<evidence type="ECO:0000313" key="2">
    <source>
        <dbReference type="EMBL" id="CCX07992.1"/>
    </source>
</evidence>
<gene>
    <name evidence="2" type="ORF">PCON_07581</name>
</gene>
<proteinExistence type="predicted"/>
<dbReference type="AlphaFoldDB" id="U4LCE6"/>
<feature type="compositionally biased region" description="Polar residues" evidence="1">
    <location>
        <begin position="210"/>
        <end position="221"/>
    </location>
</feature>
<dbReference type="OrthoDB" id="4155914at2759"/>
<dbReference type="EMBL" id="HF935386">
    <property type="protein sequence ID" value="CCX07992.1"/>
    <property type="molecule type" value="Genomic_DNA"/>
</dbReference>
<feature type="region of interest" description="Disordered" evidence="1">
    <location>
        <begin position="288"/>
        <end position="387"/>
    </location>
</feature>
<dbReference type="OMA" id="CNWRLTT"/>
<feature type="region of interest" description="Disordered" evidence="1">
    <location>
        <begin position="642"/>
        <end position="759"/>
    </location>
</feature>
<keyword evidence="3" id="KW-1185">Reference proteome</keyword>
<feature type="compositionally biased region" description="Polar residues" evidence="1">
    <location>
        <begin position="99"/>
        <end position="108"/>
    </location>
</feature>
<sequence>MPFQSLFQKPANRSSTPLSPPPNPTSRPSISAPIPTESSAQYGRPTISTQNPRTTISLVPPEPRSAAPSPLTPSPGSRGGDFAAEQPRSFQHQHHDSTDSNNIPNYTPSAPSTASSSSARHVSEASNQPQQQQQQSGKRPTGLNFFSSHRDKDRSVNGPTSPPLTGLSRKLSTRYQKQHQSPPPLPDTYQHLSQQHSAHSAEDLDPYLHQQGQNQQGTSVRSVRPHSVLPSTREAEVIDYALNRGGEYNPSSIQRHDSFSQASLDSQHQRQPNQYYEAQGKEYQNVEHNHQKHIQQQQQELEDHNMPAPRPSGDMMRQPPSRDASNASQLQPQQQQYNPQRTNTNESYQQHQQQQQQQQGLQNQAYDPSKFEDPDRATPEARSQSRVGDAANLDLEFQQCLQELETLQLKYRRVKTKYFERGSEIEKLQNQLAHQRLAQSRTSLDDNEYTSRFERLDGAIKNVAFEIRQSWKTIPPWLTSSINMGAATKGGREMTVVGRAAISRWVVEEVIEAFFHPALEPNLSSKLKDIEGNIRLMAGKSDDDDALSARICNWRLTTLDALHNEINSPAGHEMRTRLAEDLVNRLVSHLKEYLHDPAPIGLLGGVQMVVDIAVGLISNLPIESREIKVWYPQPGSAFNAKLMKGEGGLPPLGNGDSEKQVVEPGQGPGNNNNQAEEQETSGKHTQHTGPADRAGVAGLPQGQQQQQGKQDAKKPSGFSGRVKKALHGAQSQVSGQAAGQQQPPPSPGAQGQKTLPQKEEVEKIRMAGFFAVEVRGRSILVKAPVWL</sequence>
<feature type="region of interest" description="Disordered" evidence="1">
    <location>
        <begin position="1"/>
        <end position="231"/>
    </location>
</feature>
<feature type="compositionally biased region" description="Low complexity" evidence="1">
    <location>
        <begin position="109"/>
        <end position="135"/>
    </location>
</feature>
<feature type="compositionally biased region" description="Basic and acidic residues" evidence="1">
    <location>
        <begin position="369"/>
        <end position="379"/>
    </location>
</feature>
<reference evidence="2 3" key="1">
    <citation type="journal article" date="2013" name="PLoS Genet.">
        <title>The genome and development-dependent transcriptomes of Pyronema confluens: a window into fungal evolution.</title>
        <authorList>
            <person name="Traeger S."/>
            <person name="Altegoer F."/>
            <person name="Freitag M."/>
            <person name="Gabaldon T."/>
            <person name="Kempken F."/>
            <person name="Kumar A."/>
            <person name="Marcet-Houben M."/>
            <person name="Poggeler S."/>
            <person name="Stajich J.E."/>
            <person name="Nowrousian M."/>
        </authorList>
    </citation>
    <scope>NUCLEOTIDE SEQUENCE [LARGE SCALE GENOMIC DNA]</scope>
    <source>
        <strain evidence="3">CBS 100304</strain>
        <tissue evidence="2">Vegetative mycelium</tissue>
    </source>
</reference>
<name>U4LCE6_PYROM</name>
<accession>U4LCE6</accession>
<protein>
    <submittedName>
        <fullName evidence="2">Uncharacterized protein</fullName>
    </submittedName>
</protein>
<dbReference type="eggNOG" id="ENOG502QT51">
    <property type="taxonomic scope" value="Eukaryota"/>
</dbReference>
<feature type="compositionally biased region" description="Low complexity" evidence="1">
    <location>
        <begin position="324"/>
        <end position="340"/>
    </location>
</feature>
<feature type="compositionally biased region" description="Low complexity" evidence="1">
    <location>
        <begin position="728"/>
        <end position="741"/>
    </location>
</feature>
<evidence type="ECO:0000313" key="3">
    <source>
        <dbReference type="Proteomes" id="UP000018144"/>
    </source>
</evidence>